<dbReference type="AlphaFoldDB" id="A0A164NBX2"/>
<gene>
    <name evidence="1" type="ORF">SISNIDRAFT_490917</name>
</gene>
<dbReference type="OrthoDB" id="3252362at2759"/>
<sequence length="220" mass="24086">MTAVASCLIFRNTDDQQLQSSHDPTTTCGCLQSRGLDFQTLTVFAVEHITKLHDIPTFPADLETFFKAQQPPLPRPTTRSVAPTLVPTPQQLAVYKRVKFISADLQMDSAKDIVDVANATPCKPATSRSAEVPARYDSVLVDVEDVSEDAFGVALYRVAIIKLIFSIPTTARQHPSSSVRVPDPGELAYVEWLDIAKSKHEPSGYTLVTSSSHLSFDTPV</sequence>
<organism evidence="1 2">
    <name type="scientific">Sistotremastrum niveocremeum HHB9708</name>
    <dbReference type="NCBI Taxonomy" id="1314777"/>
    <lineage>
        <taxon>Eukaryota</taxon>
        <taxon>Fungi</taxon>
        <taxon>Dikarya</taxon>
        <taxon>Basidiomycota</taxon>
        <taxon>Agaricomycotina</taxon>
        <taxon>Agaricomycetes</taxon>
        <taxon>Sistotremastrales</taxon>
        <taxon>Sistotremastraceae</taxon>
        <taxon>Sertulicium</taxon>
        <taxon>Sertulicium niveocremeum</taxon>
    </lineage>
</organism>
<name>A0A164NBX2_9AGAM</name>
<protein>
    <submittedName>
        <fullName evidence="1">Uncharacterized protein</fullName>
    </submittedName>
</protein>
<keyword evidence="2" id="KW-1185">Reference proteome</keyword>
<evidence type="ECO:0000313" key="2">
    <source>
        <dbReference type="Proteomes" id="UP000076722"/>
    </source>
</evidence>
<accession>A0A164NBX2</accession>
<reference evidence="1 2" key="1">
    <citation type="journal article" date="2016" name="Mol. Biol. Evol.">
        <title>Comparative Genomics of Early-Diverging Mushroom-Forming Fungi Provides Insights into the Origins of Lignocellulose Decay Capabilities.</title>
        <authorList>
            <person name="Nagy L.G."/>
            <person name="Riley R."/>
            <person name="Tritt A."/>
            <person name="Adam C."/>
            <person name="Daum C."/>
            <person name="Floudas D."/>
            <person name="Sun H."/>
            <person name="Yadav J.S."/>
            <person name="Pangilinan J."/>
            <person name="Larsson K.H."/>
            <person name="Matsuura K."/>
            <person name="Barry K."/>
            <person name="Labutti K."/>
            <person name="Kuo R."/>
            <person name="Ohm R.A."/>
            <person name="Bhattacharya S.S."/>
            <person name="Shirouzu T."/>
            <person name="Yoshinaga Y."/>
            <person name="Martin F.M."/>
            <person name="Grigoriev I.V."/>
            <person name="Hibbett D.S."/>
        </authorList>
    </citation>
    <scope>NUCLEOTIDE SEQUENCE [LARGE SCALE GENOMIC DNA]</scope>
    <source>
        <strain evidence="1 2">HHB9708</strain>
    </source>
</reference>
<dbReference type="Proteomes" id="UP000076722">
    <property type="component" value="Unassembled WGS sequence"/>
</dbReference>
<dbReference type="EMBL" id="KV419447">
    <property type="protein sequence ID" value="KZS87562.1"/>
    <property type="molecule type" value="Genomic_DNA"/>
</dbReference>
<proteinExistence type="predicted"/>
<evidence type="ECO:0000313" key="1">
    <source>
        <dbReference type="EMBL" id="KZS87562.1"/>
    </source>
</evidence>